<evidence type="ECO:0000313" key="3">
    <source>
        <dbReference type="Proteomes" id="UP001446032"/>
    </source>
</evidence>
<dbReference type="RefSeq" id="WP_227222703.1">
    <property type="nucleotide sequence ID" value="NZ_JBBMEI010000049.1"/>
</dbReference>
<reference evidence="2 3" key="1">
    <citation type="submission" date="2024-03" db="EMBL/GenBank/DDBJ databases">
        <title>Human intestinal bacterial collection.</title>
        <authorList>
            <person name="Pauvert C."/>
            <person name="Hitch T.C.A."/>
            <person name="Clavel T."/>
        </authorList>
    </citation>
    <scope>NUCLEOTIDE SEQUENCE [LARGE SCALE GENOMIC DNA]</scope>
    <source>
        <strain evidence="2 3">CLA-AA-H95</strain>
    </source>
</reference>
<dbReference type="PANTHER" id="PTHR43845:SF1">
    <property type="entry name" value="BLR5969 PROTEIN"/>
    <property type="match status" value="1"/>
</dbReference>
<dbReference type="InterPro" id="IPR042099">
    <property type="entry name" value="ANL_N_sf"/>
</dbReference>
<accession>A0ABV1ANJ8</accession>
<sequence length="402" mass="44842">MKRTNIDEMICKQEGIAEVTREALNKIQLAKLNAVLKREKEREGFYRNLPEKLENLDALKTFPFTTESELAKNSGRMLLCSQGEVQRVISEQTSGTTGAGKRVFYTERDCEHTIELFMAGLGEFIYPGSTTMVAMPFSGPFGLGELIAEAIRRIGAKPLLTGTGRTYGELKTILEKEQPDTYVGMPVALLSMLRMCGKGSIKRALVSGDACPETVMNAIEKILETQLWPHYGSREMGLGGAICCAAHDGMHMRENHCIMEIIDEKGNVLPDGEWGELVITTIGMEAQPLIRYRTGDCTRIIPGRCICGSEVKRLDFVKRISQPGTIREMDDVLFQIPELVDYSVRITEDKKEITALLTSDKGMESLRNVLTDGDTISLNCRKAEWKDTALYSAKRVILYYTG</sequence>
<keyword evidence="3" id="KW-1185">Reference proteome</keyword>
<dbReference type="EMBL" id="JBBMEI010000049">
    <property type="protein sequence ID" value="MEQ2359357.1"/>
    <property type="molecule type" value="Genomic_DNA"/>
</dbReference>
<dbReference type="EC" id="6.2.1.-" evidence="2"/>
<evidence type="ECO:0000313" key="2">
    <source>
        <dbReference type="EMBL" id="MEQ2359357.1"/>
    </source>
</evidence>
<dbReference type="GO" id="GO:0016874">
    <property type="term" value="F:ligase activity"/>
    <property type="evidence" value="ECO:0007669"/>
    <property type="project" value="UniProtKB-KW"/>
</dbReference>
<dbReference type="PANTHER" id="PTHR43845">
    <property type="entry name" value="BLR5969 PROTEIN"/>
    <property type="match status" value="1"/>
</dbReference>
<feature type="domain" description="AMP-dependent synthetase/ligase" evidence="1">
    <location>
        <begin position="93"/>
        <end position="282"/>
    </location>
</feature>
<name>A0ABV1ANJ8_9FIRM</name>
<dbReference type="Gene3D" id="3.40.50.12780">
    <property type="entry name" value="N-terminal domain of ligase-like"/>
    <property type="match status" value="1"/>
</dbReference>
<dbReference type="Pfam" id="PF00501">
    <property type="entry name" value="AMP-binding"/>
    <property type="match status" value="1"/>
</dbReference>
<proteinExistence type="predicted"/>
<dbReference type="InterPro" id="IPR000873">
    <property type="entry name" value="AMP-dep_synth/lig_dom"/>
</dbReference>
<dbReference type="NCBIfam" id="NF045666">
    <property type="entry name" value="DVU1553_fam_AMP"/>
    <property type="match status" value="1"/>
</dbReference>
<gene>
    <name evidence="2" type="ORF">WMO75_13675</name>
</gene>
<organism evidence="2 3">
    <name type="scientific">Blautia intestinihominis</name>
    <dbReference type="NCBI Taxonomy" id="3133152"/>
    <lineage>
        <taxon>Bacteria</taxon>
        <taxon>Bacillati</taxon>
        <taxon>Bacillota</taxon>
        <taxon>Clostridia</taxon>
        <taxon>Lachnospirales</taxon>
        <taxon>Lachnospiraceae</taxon>
        <taxon>Blautia</taxon>
    </lineage>
</organism>
<comment type="caution">
    <text evidence="2">The sequence shown here is derived from an EMBL/GenBank/DDBJ whole genome shotgun (WGS) entry which is preliminary data.</text>
</comment>
<protein>
    <submittedName>
        <fullName evidence="2">DVU_1553 family AMP-dependent CoA ligase</fullName>
        <ecNumber evidence="2">6.2.1.-</ecNumber>
    </submittedName>
</protein>
<keyword evidence="2" id="KW-0436">Ligase</keyword>
<evidence type="ECO:0000259" key="1">
    <source>
        <dbReference type="Pfam" id="PF00501"/>
    </source>
</evidence>
<dbReference type="SUPFAM" id="SSF56801">
    <property type="entry name" value="Acetyl-CoA synthetase-like"/>
    <property type="match status" value="1"/>
</dbReference>
<dbReference type="Proteomes" id="UP001446032">
    <property type="component" value="Unassembled WGS sequence"/>
</dbReference>